<evidence type="ECO:0000313" key="2">
    <source>
        <dbReference type="EMBL" id="GBM63576.1"/>
    </source>
</evidence>
<reference evidence="2 3" key="1">
    <citation type="journal article" date="2019" name="Sci. Rep.">
        <title>Orb-weaving spider Araneus ventricosus genome elucidates the spidroin gene catalogue.</title>
        <authorList>
            <person name="Kono N."/>
            <person name="Nakamura H."/>
            <person name="Ohtoshi R."/>
            <person name="Moran D.A.P."/>
            <person name="Shinohara A."/>
            <person name="Yoshida Y."/>
            <person name="Fujiwara M."/>
            <person name="Mori M."/>
            <person name="Tomita M."/>
            <person name="Arakawa K."/>
        </authorList>
    </citation>
    <scope>NUCLEOTIDE SEQUENCE [LARGE SCALE GENOMIC DNA]</scope>
</reference>
<organism evidence="2 3">
    <name type="scientific">Araneus ventricosus</name>
    <name type="common">Orbweaver spider</name>
    <name type="synonym">Epeira ventricosa</name>
    <dbReference type="NCBI Taxonomy" id="182803"/>
    <lineage>
        <taxon>Eukaryota</taxon>
        <taxon>Metazoa</taxon>
        <taxon>Ecdysozoa</taxon>
        <taxon>Arthropoda</taxon>
        <taxon>Chelicerata</taxon>
        <taxon>Arachnida</taxon>
        <taxon>Araneae</taxon>
        <taxon>Araneomorphae</taxon>
        <taxon>Entelegynae</taxon>
        <taxon>Araneoidea</taxon>
        <taxon>Araneidae</taxon>
        <taxon>Araneus</taxon>
    </lineage>
</organism>
<feature type="signal peptide" evidence="1">
    <location>
        <begin position="1"/>
        <end position="17"/>
    </location>
</feature>
<name>A0A4Y2HE52_ARAVE</name>
<proteinExistence type="predicted"/>
<dbReference type="EMBL" id="BGPR01001876">
    <property type="protein sequence ID" value="GBM63576.1"/>
    <property type="molecule type" value="Genomic_DNA"/>
</dbReference>
<evidence type="ECO:0000256" key="1">
    <source>
        <dbReference type="SAM" id="SignalP"/>
    </source>
</evidence>
<feature type="chain" id="PRO_5021465691" evidence="1">
    <location>
        <begin position="18"/>
        <end position="121"/>
    </location>
</feature>
<dbReference type="AlphaFoldDB" id="A0A4Y2HE52"/>
<accession>A0A4Y2HE52</accession>
<comment type="caution">
    <text evidence="2">The sequence shown here is derived from an EMBL/GenBank/DDBJ whole genome shotgun (WGS) entry which is preliminary data.</text>
</comment>
<keyword evidence="1" id="KW-0732">Signal</keyword>
<gene>
    <name evidence="2" type="ORF">AVEN_173075_1</name>
</gene>
<dbReference type="Proteomes" id="UP000499080">
    <property type="component" value="Unassembled WGS sequence"/>
</dbReference>
<evidence type="ECO:0000313" key="3">
    <source>
        <dbReference type="Proteomes" id="UP000499080"/>
    </source>
</evidence>
<sequence>MHVFWVFYGQIVSTLLAVVPELKNKGIYSDKQLSAKALVRAFNVPSQRRRPVYRDVEASFEVSDVLSAEEITRWPEIYTLLPAAYFSALREGYAEGGVNITTFCASPIHVVSSQKLQVYIS</sequence>
<keyword evidence="3" id="KW-1185">Reference proteome</keyword>
<protein>
    <submittedName>
        <fullName evidence="2">Uncharacterized protein</fullName>
    </submittedName>
</protein>